<keyword evidence="3" id="KW-1185">Reference proteome</keyword>
<dbReference type="SMART" id="SM00966">
    <property type="entry name" value="SpoVT_AbrB"/>
    <property type="match status" value="1"/>
</dbReference>
<dbReference type="Proteomes" id="UP000198848">
    <property type="component" value="Unassembled WGS sequence"/>
</dbReference>
<dbReference type="GO" id="GO:0003677">
    <property type="term" value="F:DNA binding"/>
    <property type="evidence" value="ECO:0007669"/>
    <property type="project" value="InterPro"/>
</dbReference>
<accession>A0A1H1J0E8</accession>
<reference evidence="3" key="1">
    <citation type="submission" date="2016-10" db="EMBL/GenBank/DDBJ databases">
        <authorList>
            <person name="Varghese N."/>
            <person name="Submissions S."/>
        </authorList>
    </citation>
    <scope>NUCLEOTIDE SEQUENCE [LARGE SCALE GENOMIC DNA]</scope>
    <source>
        <strain evidence="3">DSM 24767</strain>
    </source>
</reference>
<dbReference type="SUPFAM" id="SSF89447">
    <property type="entry name" value="AbrB/MazE/MraZ-like"/>
    <property type="match status" value="1"/>
</dbReference>
<name>A0A1H1J0E8_NATTX</name>
<evidence type="ECO:0000313" key="3">
    <source>
        <dbReference type="Proteomes" id="UP000198848"/>
    </source>
</evidence>
<dbReference type="PANTHER" id="PTHR34860:SF6">
    <property type="entry name" value="REPRESSOR-LIKE PROTEIN SSO7C3"/>
    <property type="match status" value="1"/>
</dbReference>
<organism evidence="2 3">
    <name type="scientific">Natronobacterium texcoconense</name>
    <dbReference type="NCBI Taxonomy" id="1095778"/>
    <lineage>
        <taxon>Archaea</taxon>
        <taxon>Methanobacteriati</taxon>
        <taxon>Methanobacteriota</taxon>
        <taxon>Stenosarchaea group</taxon>
        <taxon>Halobacteria</taxon>
        <taxon>Halobacteriales</taxon>
        <taxon>Natrialbaceae</taxon>
        <taxon>Natronobacterium</taxon>
    </lineage>
</organism>
<dbReference type="STRING" id="1095778.SAMN04489842_3950"/>
<dbReference type="Pfam" id="PF04014">
    <property type="entry name" value="MazE_antitoxin"/>
    <property type="match status" value="1"/>
</dbReference>
<dbReference type="AlphaFoldDB" id="A0A1H1J0E8"/>
<dbReference type="RefSeq" id="WP_090385721.1">
    <property type="nucleotide sequence ID" value="NZ_FNLC01000007.1"/>
</dbReference>
<evidence type="ECO:0000259" key="1">
    <source>
        <dbReference type="PROSITE" id="PS51740"/>
    </source>
</evidence>
<dbReference type="NCBIfam" id="TIGR01439">
    <property type="entry name" value="lp_hng_hel_AbrB"/>
    <property type="match status" value="1"/>
</dbReference>
<dbReference type="PROSITE" id="PS51740">
    <property type="entry name" value="SPOVT_ABRB"/>
    <property type="match status" value="1"/>
</dbReference>
<dbReference type="Gene3D" id="2.10.260.10">
    <property type="match status" value="1"/>
</dbReference>
<dbReference type="InterPro" id="IPR052975">
    <property type="entry name" value="Repressor-like_regulatory"/>
</dbReference>
<feature type="domain" description="SpoVT-AbrB" evidence="1">
    <location>
        <begin position="4"/>
        <end position="50"/>
    </location>
</feature>
<dbReference type="PANTHER" id="PTHR34860">
    <property type="entry name" value="REPRESSOR-LIKE PROTEIN SSO7C3"/>
    <property type="match status" value="1"/>
</dbReference>
<dbReference type="EMBL" id="FNLC01000007">
    <property type="protein sequence ID" value="SDR43383.1"/>
    <property type="molecule type" value="Genomic_DNA"/>
</dbReference>
<gene>
    <name evidence="2" type="ORF">SAMN04489842_3950</name>
</gene>
<sequence length="90" mass="10382">MNEGERRKIGERGQITIPKQLREALDLRGGDEVLVREEGEKIVIERPISREDLAEGYQKRTRQQQEIVDEMRGTAQEANDHLGDVPGWEK</sequence>
<evidence type="ECO:0000313" key="2">
    <source>
        <dbReference type="EMBL" id="SDR43383.1"/>
    </source>
</evidence>
<dbReference type="OrthoDB" id="30861at2157"/>
<dbReference type="InterPro" id="IPR007159">
    <property type="entry name" value="SpoVT-AbrB_dom"/>
</dbReference>
<proteinExistence type="predicted"/>
<dbReference type="InterPro" id="IPR037914">
    <property type="entry name" value="SpoVT-AbrB_sf"/>
</dbReference>
<protein>
    <submittedName>
        <fullName evidence="2">Looped-hinge helix DNA binding domain-containing protein, AbrB family</fullName>
    </submittedName>
</protein>